<dbReference type="InterPro" id="IPR013783">
    <property type="entry name" value="Ig-like_fold"/>
</dbReference>
<reference evidence="1" key="3">
    <citation type="submission" date="2025-09" db="UniProtKB">
        <authorList>
            <consortium name="Ensembl"/>
        </authorList>
    </citation>
    <scope>IDENTIFICATION</scope>
</reference>
<evidence type="ECO:0000313" key="1">
    <source>
        <dbReference type="Ensembl" id="ENSMGAP00000033193.1"/>
    </source>
</evidence>
<keyword evidence="2" id="KW-1185">Reference proteome</keyword>
<organism evidence="1 2">
    <name type="scientific">Meleagris gallopavo</name>
    <name type="common">Wild turkey</name>
    <dbReference type="NCBI Taxonomy" id="9103"/>
    <lineage>
        <taxon>Eukaryota</taxon>
        <taxon>Metazoa</taxon>
        <taxon>Chordata</taxon>
        <taxon>Craniata</taxon>
        <taxon>Vertebrata</taxon>
        <taxon>Euteleostomi</taxon>
        <taxon>Archelosauria</taxon>
        <taxon>Archosauria</taxon>
        <taxon>Dinosauria</taxon>
        <taxon>Saurischia</taxon>
        <taxon>Theropoda</taxon>
        <taxon>Coelurosauria</taxon>
        <taxon>Aves</taxon>
        <taxon>Neognathae</taxon>
        <taxon>Galloanserae</taxon>
        <taxon>Galliformes</taxon>
        <taxon>Phasianidae</taxon>
        <taxon>Meleagridinae</taxon>
        <taxon>Meleagris</taxon>
    </lineage>
</organism>
<reference evidence="1" key="2">
    <citation type="submission" date="2025-08" db="UniProtKB">
        <authorList>
            <consortium name="Ensembl"/>
        </authorList>
    </citation>
    <scope>IDENTIFICATION</scope>
</reference>
<accession>A0A803YN45</accession>
<dbReference type="InParanoid" id="A0A803YN45"/>
<dbReference type="AlphaFoldDB" id="A0A803YN45"/>
<sequence length="75" mass="8425">TCCHLLLDLYISYRTSTSSDFQNNSTSVSTESVDYGPVFVQEPDDVIFPTDSEEKKVSLNCQAHGNPTPTYRYVL</sequence>
<dbReference type="Proteomes" id="UP000001645">
    <property type="component" value="Chromosome 1"/>
</dbReference>
<dbReference type="Ensembl" id="ENSMGAT00000028216.1">
    <property type="protein sequence ID" value="ENSMGAP00000033193.1"/>
    <property type="gene ID" value="ENSMGAG00000018275.1"/>
</dbReference>
<dbReference type="Gene3D" id="2.60.40.10">
    <property type="entry name" value="Immunoglobulins"/>
    <property type="match status" value="1"/>
</dbReference>
<name>A0A803YN45_MELGA</name>
<protein>
    <submittedName>
        <fullName evidence="1">Uncharacterized protein</fullName>
    </submittedName>
</protein>
<reference evidence="1 2" key="1">
    <citation type="journal article" date="2010" name="PLoS Biol.">
        <title>Multi-platform next-generation sequencing of the domestic turkey (Meleagris gallopavo): genome assembly and analysis.</title>
        <authorList>
            <person name="Dalloul R.A."/>
            <person name="Long J.A."/>
            <person name="Zimin A.V."/>
            <person name="Aslam L."/>
            <person name="Beal K."/>
            <person name="Blomberg L.A."/>
            <person name="Bouffard P."/>
            <person name="Burt D.W."/>
            <person name="Crasta O."/>
            <person name="Crooijmans R.P."/>
            <person name="Cooper K."/>
            <person name="Coulombe R.A."/>
            <person name="De S."/>
            <person name="Delany M.E."/>
            <person name="Dodgson J.B."/>
            <person name="Dong J.J."/>
            <person name="Evans C."/>
            <person name="Frederickson K.M."/>
            <person name="Flicek P."/>
            <person name="Florea L."/>
            <person name="Folkerts O."/>
            <person name="Groenen M.A."/>
            <person name="Harkins T.T."/>
            <person name="Herrero J."/>
            <person name="Hoffmann S."/>
            <person name="Megens H.J."/>
            <person name="Jiang A."/>
            <person name="de Jong P."/>
            <person name="Kaiser P."/>
            <person name="Kim H."/>
            <person name="Kim K.W."/>
            <person name="Kim S."/>
            <person name="Langenberger D."/>
            <person name="Lee M.K."/>
            <person name="Lee T."/>
            <person name="Mane S."/>
            <person name="Marcais G."/>
            <person name="Marz M."/>
            <person name="McElroy A.P."/>
            <person name="Modise T."/>
            <person name="Nefedov M."/>
            <person name="Notredame C."/>
            <person name="Paton I.R."/>
            <person name="Payne W.S."/>
            <person name="Pertea G."/>
            <person name="Prickett D."/>
            <person name="Puiu D."/>
            <person name="Qioa D."/>
            <person name="Raineri E."/>
            <person name="Ruffier M."/>
            <person name="Salzberg S.L."/>
            <person name="Schatz M.C."/>
            <person name="Scheuring C."/>
            <person name="Schmidt C.J."/>
            <person name="Schroeder S."/>
            <person name="Searle S.M."/>
            <person name="Smith E.J."/>
            <person name="Smith J."/>
            <person name="Sonstegard T.S."/>
            <person name="Stadler P.F."/>
            <person name="Tafer H."/>
            <person name="Tu Z.J."/>
            <person name="Van Tassell C.P."/>
            <person name="Vilella A.J."/>
            <person name="Williams K.P."/>
            <person name="Yorke J.A."/>
            <person name="Zhang L."/>
            <person name="Zhang H.B."/>
            <person name="Zhang X."/>
            <person name="Zhang Y."/>
            <person name="Reed K.M."/>
        </authorList>
    </citation>
    <scope>NUCLEOTIDE SEQUENCE [LARGE SCALE GENOMIC DNA]</scope>
</reference>
<proteinExistence type="predicted"/>
<dbReference type="GeneTree" id="ENSGT00960000190172"/>
<evidence type="ECO:0000313" key="2">
    <source>
        <dbReference type="Proteomes" id="UP000001645"/>
    </source>
</evidence>